<dbReference type="GO" id="GO:0043709">
    <property type="term" value="P:cell adhesion involved in single-species biofilm formation"/>
    <property type="evidence" value="ECO:0007669"/>
    <property type="project" value="TreeGrafter"/>
</dbReference>
<accession>A0A2T0R3W7</accession>
<feature type="transmembrane region" description="Helical" evidence="1">
    <location>
        <begin position="34"/>
        <end position="52"/>
    </location>
</feature>
<protein>
    <submittedName>
        <fullName evidence="3">Diguanylate cyclase (GGDEF)-like protein</fullName>
    </submittedName>
</protein>
<keyword evidence="1" id="KW-0472">Membrane</keyword>
<dbReference type="InterPro" id="IPR043128">
    <property type="entry name" value="Rev_trsase/Diguanyl_cyclase"/>
</dbReference>
<reference evidence="3 4" key="1">
    <citation type="submission" date="2018-03" db="EMBL/GenBank/DDBJ databases">
        <title>Genomic Encyclopedia of Archaeal and Bacterial Type Strains, Phase II (KMG-II): from individual species to whole genera.</title>
        <authorList>
            <person name="Goeker M."/>
        </authorList>
    </citation>
    <scope>NUCLEOTIDE SEQUENCE [LARGE SCALE GENOMIC DNA]</scope>
    <source>
        <strain evidence="3 4">DSM 19711</strain>
    </source>
</reference>
<keyword evidence="1" id="KW-0812">Transmembrane</keyword>
<dbReference type="Pfam" id="PF00990">
    <property type="entry name" value="GGDEF"/>
    <property type="match status" value="1"/>
</dbReference>
<feature type="transmembrane region" description="Helical" evidence="1">
    <location>
        <begin position="64"/>
        <end position="86"/>
    </location>
</feature>
<dbReference type="Gene3D" id="3.30.70.270">
    <property type="match status" value="1"/>
</dbReference>
<dbReference type="AlphaFoldDB" id="A0A2T0R3W7"/>
<feature type="domain" description="GGDEF" evidence="2">
    <location>
        <begin position="345"/>
        <end position="467"/>
    </location>
</feature>
<dbReference type="CDD" id="cd01949">
    <property type="entry name" value="GGDEF"/>
    <property type="match status" value="1"/>
</dbReference>
<name>A0A2T0R3W7_9ACTN</name>
<dbReference type="InterPro" id="IPR000160">
    <property type="entry name" value="GGDEF_dom"/>
</dbReference>
<dbReference type="GO" id="GO:0005886">
    <property type="term" value="C:plasma membrane"/>
    <property type="evidence" value="ECO:0007669"/>
    <property type="project" value="TreeGrafter"/>
</dbReference>
<evidence type="ECO:0000256" key="1">
    <source>
        <dbReference type="SAM" id="Phobius"/>
    </source>
</evidence>
<dbReference type="PANTHER" id="PTHR45138:SF9">
    <property type="entry name" value="DIGUANYLATE CYCLASE DGCM-RELATED"/>
    <property type="match status" value="1"/>
</dbReference>
<feature type="transmembrane region" description="Helical" evidence="1">
    <location>
        <begin position="98"/>
        <end position="115"/>
    </location>
</feature>
<feature type="transmembrane region" description="Helical" evidence="1">
    <location>
        <begin position="217"/>
        <end position="236"/>
    </location>
</feature>
<dbReference type="RefSeq" id="WP_106211247.1">
    <property type="nucleotide sequence ID" value="NZ_PVZF01000006.1"/>
</dbReference>
<gene>
    <name evidence="3" type="ORF">CLV37_106270</name>
</gene>
<organism evidence="3 4">
    <name type="scientific">Kineococcus rhizosphaerae</name>
    <dbReference type="NCBI Taxonomy" id="559628"/>
    <lineage>
        <taxon>Bacteria</taxon>
        <taxon>Bacillati</taxon>
        <taxon>Actinomycetota</taxon>
        <taxon>Actinomycetes</taxon>
        <taxon>Kineosporiales</taxon>
        <taxon>Kineosporiaceae</taxon>
        <taxon>Kineococcus</taxon>
    </lineage>
</organism>
<dbReference type="GO" id="GO:0052621">
    <property type="term" value="F:diguanylate cyclase activity"/>
    <property type="evidence" value="ECO:0007669"/>
    <property type="project" value="TreeGrafter"/>
</dbReference>
<evidence type="ECO:0000313" key="3">
    <source>
        <dbReference type="EMBL" id="PRY14711.1"/>
    </source>
</evidence>
<dbReference type="Proteomes" id="UP000238083">
    <property type="component" value="Unassembled WGS sequence"/>
</dbReference>
<dbReference type="InterPro" id="IPR029787">
    <property type="entry name" value="Nucleotide_cyclase"/>
</dbReference>
<dbReference type="GO" id="GO:1902201">
    <property type="term" value="P:negative regulation of bacterial-type flagellum-dependent cell motility"/>
    <property type="evidence" value="ECO:0007669"/>
    <property type="project" value="TreeGrafter"/>
</dbReference>
<feature type="transmembrane region" description="Helical" evidence="1">
    <location>
        <begin position="257"/>
        <end position="277"/>
    </location>
</feature>
<evidence type="ECO:0000259" key="2">
    <source>
        <dbReference type="PROSITE" id="PS50887"/>
    </source>
</evidence>
<dbReference type="EMBL" id="PVZF01000006">
    <property type="protein sequence ID" value="PRY14711.1"/>
    <property type="molecule type" value="Genomic_DNA"/>
</dbReference>
<evidence type="ECO:0000313" key="4">
    <source>
        <dbReference type="Proteomes" id="UP000238083"/>
    </source>
</evidence>
<keyword evidence="4" id="KW-1185">Reference proteome</keyword>
<dbReference type="InterPro" id="IPR050469">
    <property type="entry name" value="Diguanylate_Cyclase"/>
</dbReference>
<feature type="transmembrane region" description="Helical" evidence="1">
    <location>
        <begin position="153"/>
        <end position="177"/>
    </location>
</feature>
<sequence>MRSRRAPAAGGLAAVAALAVLVLVDGVGGPVLQAAAATVPGIVATLVAVVRLRTRPAARRRAWAVQAAGLLVTTAGYPLFHLGLLAGLPPGYPLPADVFFLTGGALVVAAGVLLNRGVRDRGATADAAIAVTGLWVAVTALLVRPALADQPGVLAVVLTAAYPALDLANLALVLRLWLARRVPSGPAALFAGAFGCVLFGDSAVGALVEVAPVDLRPWFGLPFQVALLLVAAAVAHPRSGEVGLGPGRTRAWSTAHWVVVGGASCVPSVVLLVQGAAGGAVDWLVTGAGALVMSLLGVGRVHHALVRVQRTADDLAGQARTDELTRLPNRRSWDAELHRALASDQDVAVALLDLDHFKRLNDTHGHAEGDRVLRTAAANWRAALPEGAFLARHGGEEFALLLGGDLVARAGVVAERLLRACPAPQTVSIGLARRLPGEDTAQLLARADAELYRAKAAGRDRVCVAAPTG</sequence>
<feature type="transmembrane region" description="Helical" evidence="1">
    <location>
        <begin position="283"/>
        <end position="301"/>
    </location>
</feature>
<comment type="caution">
    <text evidence="3">The sequence shown here is derived from an EMBL/GenBank/DDBJ whole genome shotgun (WGS) entry which is preliminary data.</text>
</comment>
<dbReference type="SUPFAM" id="SSF55073">
    <property type="entry name" value="Nucleotide cyclase"/>
    <property type="match status" value="1"/>
</dbReference>
<dbReference type="PANTHER" id="PTHR45138">
    <property type="entry name" value="REGULATORY COMPONENTS OF SENSORY TRANSDUCTION SYSTEM"/>
    <property type="match status" value="1"/>
</dbReference>
<dbReference type="OrthoDB" id="23692at2"/>
<dbReference type="SMART" id="SM00267">
    <property type="entry name" value="GGDEF"/>
    <property type="match status" value="1"/>
</dbReference>
<dbReference type="NCBIfam" id="TIGR00254">
    <property type="entry name" value="GGDEF"/>
    <property type="match status" value="1"/>
</dbReference>
<feature type="transmembrane region" description="Helical" evidence="1">
    <location>
        <begin position="189"/>
        <end position="211"/>
    </location>
</feature>
<dbReference type="PROSITE" id="PS50887">
    <property type="entry name" value="GGDEF"/>
    <property type="match status" value="1"/>
</dbReference>
<feature type="transmembrane region" description="Helical" evidence="1">
    <location>
        <begin position="127"/>
        <end position="147"/>
    </location>
</feature>
<keyword evidence="1" id="KW-1133">Transmembrane helix</keyword>
<proteinExistence type="predicted"/>